<keyword evidence="1" id="KW-1133">Transmembrane helix</keyword>
<keyword evidence="1" id="KW-0472">Membrane</keyword>
<evidence type="ECO:0000313" key="2">
    <source>
        <dbReference type="EMBL" id="PIP30119.1"/>
    </source>
</evidence>
<protein>
    <recommendedName>
        <fullName evidence="4">Type II secretion system protein</fullName>
    </recommendedName>
</protein>
<dbReference type="Proteomes" id="UP000228812">
    <property type="component" value="Unassembled WGS sequence"/>
</dbReference>
<evidence type="ECO:0000313" key="3">
    <source>
        <dbReference type="Proteomes" id="UP000228812"/>
    </source>
</evidence>
<evidence type="ECO:0008006" key="4">
    <source>
        <dbReference type="Google" id="ProtNLM"/>
    </source>
</evidence>
<name>A0A2G9ZAA3_9BACT</name>
<proteinExistence type="predicted"/>
<dbReference type="EMBL" id="PCRZ01000009">
    <property type="protein sequence ID" value="PIP30119.1"/>
    <property type="molecule type" value="Genomic_DNA"/>
</dbReference>
<sequence>MIRSWSSLNQIKDIMQKGFTLIEFILYIGIVGIVLLVVGAIGLNVLFGKAKLTAIEEVSQISRFTMEKIADGVRNAQAINSPAQGASASALSLQMASSSKNPTVFDLSSGVVRITEDTGSAVDLTSSEVVVTNLQFSNISYPGTPGTVRIQMTAKPSNPENRQEYDFEKTFYTTANIRKK</sequence>
<evidence type="ECO:0000256" key="1">
    <source>
        <dbReference type="SAM" id="Phobius"/>
    </source>
</evidence>
<feature type="transmembrane region" description="Helical" evidence="1">
    <location>
        <begin position="21"/>
        <end position="47"/>
    </location>
</feature>
<keyword evidence="1" id="KW-0812">Transmembrane</keyword>
<comment type="caution">
    <text evidence="2">The sequence shown here is derived from an EMBL/GenBank/DDBJ whole genome shotgun (WGS) entry which is preliminary data.</text>
</comment>
<reference evidence="2 3" key="1">
    <citation type="submission" date="2017-09" db="EMBL/GenBank/DDBJ databases">
        <title>Depth-based differentiation of microbial function through sediment-hosted aquifers and enrichment of novel symbionts in the deep terrestrial subsurface.</title>
        <authorList>
            <person name="Probst A.J."/>
            <person name="Ladd B."/>
            <person name="Jarett J.K."/>
            <person name="Geller-Mcgrath D.E."/>
            <person name="Sieber C.M."/>
            <person name="Emerson J.B."/>
            <person name="Anantharaman K."/>
            <person name="Thomas B.C."/>
            <person name="Malmstrom R."/>
            <person name="Stieglmeier M."/>
            <person name="Klingl A."/>
            <person name="Woyke T."/>
            <person name="Ryan C.M."/>
            <person name="Banfield J.F."/>
        </authorList>
    </citation>
    <scope>NUCLEOTIDE SEQUENCE [LARGE SCALE GENOMIC DNA]</scope>
    <source>
        <strain evidence="2">CG23_combo_of_CG06-09_8_20_14_all_54_14</strain>
    </source>
</reference>
<accession>A0A2G9ZAA3</accession>
<gene>
    <name evidence="2" type="ORF">COX26_00400</name>
</gene>
<organism evidence="2 3">
    <name type="scientific">Candidatus Jorgensenbacteria bacterium CG23_combo_of_CG06-09_8_20_14_all_54_14</name>
    <dbReference type="NCBI Taxonomy" id="1974595"/>
    <lineage>
        <taxon>Bacteria</taxon>
        <taxon>Candidatus Joergenseniibacteriota</taxon>
    </lineage>
</organism>
<dbReference type="AlphaFoldDB" id="A0A2G9ZAA3"/>